<keyword evidence="13" id="KW-1185">Reference proteome</keyword>
<dbReference type="PANTHER" id="PTHR32282:SF29">
    <property type="entry name" value="PENICILLIN-BINDING PROTEIN 1A"/>
    <property type="match status" value="1"/>
</dbReference>
<keyword evidence="6" id="KW-0511">Multifunctional enzyme</keyword>
<evidence type="ECO:0000256" key="4">
    <source>
        <dbReference type="ARBA" id="ARBA00022679"/>
    </source>
</evidence>
<dbReference type="InterPro" id="IPR001264">
    <property type="entry name" value="Glyco_trans_51"/>
</dbReference>
<evidence type="ECO:0000256" key="5">
    <source>
        <dbReference type="ARBA" id="ARBA00022801"/>
    </source>
</evidence>
<evidence type="ECO:0000313" key="12">
    <source>
        <dbReference type="EMBL" id="MFD2760820.1"/>
    </source>
</evidence>
<evidence type="ECO:0000256" key="2">
    <source>
        <dbReference type="ARBA" id="ARBA00022670"/>
    </source>
</evidence>
<evidence type="ECO:0000259" key="10">
    <source>
        <dbReference type="Pfam" id="PF00905"/>
    </source>
</evidence>
<dbReference type="InterPro" id="IPR001460">
    <property type="entry name" value="PCN-bd_Tpept"/>
</dbReference>
<feature type="compositionally biased region" description="Basic and acidic residues" evidence="9">
    <location>
        <begin position="745"/>
        <end position="754"/>
    </location>
</feature>
<accession>A0ABW5V5R3</accession>
<dbReference type="SUPFAM" id="SSF53955">
    <property type="entry name" value="Lysozyme-like"/>
    <property type="match status" value="1"/>
</dbReference>
<protein>
    <submittedName>
        <fullName evidence="12">PBP1A family penicillin-binding protein</fullName>
    </submittedName>
</protein>
<dbReference type="NCBIfam" id="TIGR02074">
    <property type="entry name" value="PBP_1a_fam"/>
    <property type="match status" value="1"/>
</dbReference>
<dbReference type="RefSeq" id="WP_382392690.1">
    <property type="nucleotide sequence ID" value="NZ_JBHUNA010000017.1"/>
</dbReference>
<evidence type="ECO:0000256" key="1">
    <source>
        <dbReference type="ARBA" id="ARBA00022645"/>
    </source>
</evidence>
<evidence type="ECO:0000259" key="11">
    <source>
        <dbReference type="Pfam" id="PF00912"/>
    </source>
</evidence>
<evidence type="ECO:0000256" key="7">
    <source>
        <dbReference type="ARBA" id="ARBA00034000"/>
    </source>
</evidence>
<keyword evidence="3" id="KW-0328">Glycosyltransferase</keyword>
<evidence type="ECO:0000256" key="3">
    <source>
        <dbReference type="ARBA" id="ARBA00022676"/>
    </source>
</evidence>
<dbReference type="Proteomes" id="UP001597502">
    <property type="component" value="Unassembled WGS sequence"/>
</dbReference>
<dbReference type="Pfam" id="PF00905">
    <property type="entry name" value="Transpeptidase"/>
    <property type="match status" value="1"/>
</dbReference>
<reference evidence="13" key="1">
    <citation type="journal article" date="2019" name="Int. J. Syst. Evol. Microbiol.">
        <title>The Global Catalogue of Microorganisms (GCM) 10K type strain sequencing project: providing services to taxonomists for standard genome sequencing and annotation.</title>
        <authorList>
            <consortium name="The Broad Institute Genomics Platform"/>
            <consortium name="The Broad Institute Genome Sequencing Center for Infectious Disease"/>
            <person name="Wu L."/>
            <person name="Ma J."/>
        </authorList>
    </citation>
    <scope>NUCLEOTIDE SEQUENCE [LARGE SCALE GENOMIC DNA]</scope>
    <source>
        <strain evidence="13">TISTR 1535</strain>
    </source>
</reference>
<feature type="domain" description="Glycosyl transferase family 51" evidence="11">
    <location>
        <begin position="24"/>
        <end position="200"/>
    </location>
</feature>
<dbReference type="PANTHER" id="PTHR32282">
    <property type="entry name" value="BINDING PROTEIN TRANSPEPTIDASE, PUTATIVE-RELATED"/>
    <property type="match status" value="1"/>
</dbReference>
<feature type="region of interest" description="Disordered" evidence="9">
    <location>
        <begin position="590"/>
        <end position="777"/>
    </location>
</feature>
<gene>
    <name evidence="12" type="ORF">ACFSUO_07550</name>
</gene>
<sequence length="777" mass="86813">MSAPELTPEKLQTPFSSQIYDQDGELVTTLFKEQNRLKVDIGNVPDQMIEAVTSIEDRRFYQHNGVDIYRIFGALMANIESGWGSEGGSTVTQQVVKRTILSPEKTLTRKIKEAYLAIKLEQKYSKDEILQMYLNNIYFGNGAYGLATASTTYFGTKDLSGLNVSQMALLAGLPNAPSYYDPFQHPDRATDRRDQVLQAMVETGAISENQAKKAESIPVKKLVQEQKKVINNKDRPYQAFVDRVYHELVNERKIVSDQQFYQGGLKIYTTLDTDAQKEVYDLLTSDKINYPDKAFEAGISLIDTKTGAIQAIGGGRDFLSIGDTNYGAEEKNPPGSTFKPIIDYGPAIEHLNWSTSHSIVDEPYSYSDGTPINEWDGEYWGSMTIRRALAWSRNIPALKTFQVVGKEKAAGFAEQLGIELEEPIPEAAAIGGLSTGVTPLQMAGAYAAFGNEGVYHTPYAVKKIVFQNGKEKKPEHEPVQAMHDYTAYMITNMLKTAITSGTGTGANIPSIPVAGKTGSTNIPEPLRQEYHIGDGLLDSWFTGYTTQYTAAVWTGYPKLKDGDDVHYIRYDGSEDIAKEIFQVLMENLSDSETPDFKRPDSVGESGGTLYVRGAQPTISGSVDDEQQEDDHTDQKEFEPPVQQEEENEQEPNREEQEQKKPRNQNQHKEPKDQQVEEQKKQQNEEQQDQNEQKNQDPEENKTDQTDEDSQEQDKDSQEQDNQESNPDEGEDQDNGSDGNTEDQDNSEKGNKDGDNGENSGGEEKDKEDNQSRPDDTG</sequence>
<dbReference type="EMBL" id="JBHUNA010000017">
    <property type="protein sequence ID" value="MFD2760820.1"/>
    <property type="molecule type" value="Genomic_DNA"/>
</dbReference>
<feature type="compositionally biased region" description="Acidic residues" evidence="9">
    <location>
        <begin position="622"/>
        <end position="631"/>
    </location>
</feature>
<keyword evidence="5" id="KW-0378">Hydrolase</keyword>
<feature type="compositionally biased region" description="Basic and acidic residues" evidence="9">
    <location>
        <begin position="761"/>
        <end position="777"/>
    </location>
</feature>
<name>A0ABW5V5R3_9BACI</name>
<organism evidence="12 13">
    <name type="scientific">Lentibacillus juripiscarius</name>
    <dbReference type="NCBI Taxonomy" id="257446"/>
    <lineage>
        <taxon>Bacteria</taxon>
        <taxon>Bacillati</taxon>
        <taxon>Bacillota</taxon>
        <taxon>Bacilli</taxon>
        <taxon>Bacillales</taxon>
        <taxon>Bacillaceae</taxon>
        <taxon>Lentibacillus</taxon>
    </lineage>
</organism>
<proteinExistence type="predicted"/>
<keyword evidence="2" id="KW-0645">Protease</keyword>
<feature type="domain" description="Penicillin-binding protein transpeptidase" evidence="10">
    <location>
        <begin position="299"/>
        <end position="585"/>
    </location>
</feature>
<dbReference type="InterPro" id="IPR023346">
    <property type="entry name" value="Lysozyme-like_dom_sf"/>
</dbReference>
<dbReference type="SUPFAM" id="SSF56601">
    <property type="entry name" value="beta-lactamase/transpeptidase-like"/>
    <property type="match status" value="1"/>
</dbReference>
<feature type="compositionally biased region" description="Basic and acidic residues" evidence="9">
    <location>
        <begin position="690"/>
        <end position="704"/>
    </location>
</feature>
<dbReference type="InterPro" id="IPR036950">
    <property type="entry name" value="PBP_transglycosylase"/>
</dbReference>
<evidence type="ECO:0000256" key="6">
    <source>
        <dbReference type="ARBA" id="ARBA00023268"/>
    </source>
</evidence>
<comment type="catalytic activity">
    <reaction evidence="7">
        <text>Preferential cleavage: (Ac)2-L-Lys-D-Ala-|-D-Ala. Also transpeptidation of peptidyl-alanyl moieties that are N-acyl substituents of D-alanine.</text>
        <dbReference type="EC" id="3.4.16.4"/>
    </reaction>
</comment>
<evidence type="ECO:0000256" key="8">
    <source>
        <dbReference type="ARBA" id="ARBA00049902"/>
    </source>
</evidence>
<comment type="catalytic activity">
    <reaction evidence="8">
        <text>[GlcNAc-(1-&gt;4)-Mur2Ac(oyl-L-Ala-gamma-D-Glu-L-Lys-D-Ala-D-Ala)](n)-di-trans,octa-cis-undecaprenyl diphosphate + beta-D-GlcNAc-(1-&gt;4)-Mur2Ac(oyl-L-Ala-gamma-D-Glu-L-Lys-D-Ala-D-Ala)-di-trans,octa-cis-undecaprenyl diphosphate = [GlcNAc-(1-&gt;4)-Mur2Ac(oyl-L-Ala-gamma-D-Glu-L-Lys-D-Ala-D-Ala)](n+1)-di-trans,octa-cis-undecaprenyl diphosphate + di-trans,octa-cis-undecaprenyl diphosphate + H(+)</text>
        <dbReference type="Rhea" id="RHEA:23708"/>
        <dbReference type="Rhea" id="RHEA-COMP:9602"/>
        <dbReference type="Rhea" id="RHEA-COMP:9603"/>
        <dbReference type="ChEBI" id="CHEBI:15378"/>
        <dbReference type="ChEBI" id="CHEBI:58405"/>
        <dbReference type="ChEBI" id="CHEBI:60033"/>
        <dbReference type="ChEBI" id="CHEBI:78435"/>
        <dbReference type="EC" id="2.4.99.28"/>
    </reaction>
</comment>
<dbReference type="Gene3D" id="3.40.710.10">
    <property type="entry name" value="DD-peptidase/beta-lactamase superfamily"/>
    <property type="match status" value="1"/>
</dbReference>
<dbReference type="Pfam" id="PF00912">
    <property type="entry name" value="Transgly"/>
    <property type="match status" value="1"/>
</dbReference>
<dbReference type="InterPro" id="IPR012338">
    <property type="entry name" value="Beta-lactam/transpept-like"/>
</dbReference>
<dbReference type="InterPro" id="IPR050396">
    <property type="entry name" value="Glycosyltr_51/Transpeptidase"/>
</dbReference>
<feature type="compositionally biased region" description="Basic and acidic residues" evidence="9">
    <location>
        <begin position="650"/>
        <end position="683"/>
    </location>
</feature>
<evidence type="ECO:0000256" key="9">
    <source>
        <dbReference type="SAM" id="MobiDB-lite"/>
    </source>
</evidence>
<dbReference type="Gene3D" id="1.10.3810.10">
    <property type="entry name" value="Biosynthetic peptidoglycan transglycosylase-like"/>
    <property type="match status" value="1"/>
</dbReference>
<evidence type="ECO:0000313" key="13">
    <source>
        <dbReference type="Proteomes" id="UP001597502"/>
    </source>
</evidence>
<comment type="caution">
    <text evidence="12">The sequence shown here is derived from an EMBL/GenBank/DDBJ whole genome shotgun (WGS) entry which is preliminary data.</text>
</comment>
<feature type="compositionally biased region" description="Acidic residues" evidence="9">
    <location>
        <begin position="718"/>
        <end position="744"/>
    </location>
</feature>
<keyword evidence="1" id="KW-0121">Carboxypeptidase</keyword>
<keyword evidence="4" id="KW-0808">Transferase</keyword>